<evidence type="ECO:0000256" key="1">
    <source>
        <dbReference type="SAM" id="Phobius"/>
    </source>
</evidence>
<keyword evidence="1" id="KW-0472">Membrane</keyword>
<reference evidence="3 4" key="1">
    <citation type="submission" date="2011-04" db="EMBL/GenBank/DDBJ databases">
        <title>The Genome Sequence of Dysgonomonas mossii DSM 22836.</title>
        <authorList>
            <consortium name="The Broad Institute Genome Sequencing Platform"/>
            <person name="Earl A."/>
            <person name="Ward D."/>
            <person name="Feldgarden M."/>
            <person name="Gevers D."/>
            <person name="Pudlo N."/>
            <person name="Martens E."/>
            <person name="Allen-Vercoe E."/>
            <person name="Young S.K."/>
            <person name="Zeng Q."/>
            <person name="Gargeya S."/>
            <person name="Fitzgerald M."/>
            <person name="Haas B."/>
            <person name="Abouelleil A."/>
            <person name="Alvarado L."/>
            <person name="Arachchi H.M."/>
            <person name="Berlin A."/>
            <person name="Brown A."/>
            <person name="Chapman S.B."/>
            <person name="Chen Z."/>
            <person name="Dunbar C."/>
            <person name="Freedman E."/>
            <person name="Gearin G."/>
            <person name="Gellesch M."/>
            <person name="Goldberg J."/>
            <person name="Griggs A."/>
            <person name="Gujja S."/>
            <person name="Heiman D."/>
            <person name="Howarth C."/>
            <person name="Larson L."/>
            <person name="Lui A."/>
            <person name="MacDonald P.J.P."/>
            <person name="Mehta T."/>
            <person name="Montmayeur A."/>
            <person name="Murphy C."/>
            <person name="Neiman D."/>
            <person name="Pearson M."/>
            <person name="Priest M."/>
            <person name="Roberts A."/>
            <person name="Saif S."/>
            <person name="Shea T."/>
            <person name="Shenoy N."/>
            <person name="Sisk P."/>
            <person name="Stolte C."/>
            <person name="Sykes S."/>
            <person name="Yandava C."/>
            <person name="Wortman J."/>
            <person name="Nusbaum C."/>
            <person name="Birren B."/>
        </authorList>
    </citation>
    <scope>NUCLEOTIDE SEQUENCE [LARGE SCALE GENOMIC DNA]</scope>
    <source>
        <strain evidence="3 4">DSM 22836</strain>
    </source>
</reference>
<dbReference type="Pfam" id="PF01757">
    <property type="entry name" value="Acyl_transf_3"/>
    <property type="match status" value="1"/>
</dbReference>
<feature type="transmembrane region" description="Helical" evidence="1">
    <location>
        <begin position="294"/>
        <end position="312"/>
    </location>
</feature>
<feature type="transmembrane region" description="Helical" evidence="1">
    <location>
        <begin position="254"/>
        <end position="274"/>
    </location>
</feature>
<evidence type="ECO:0000313" key="3">
    <source>
        <dbReference type="EMBL" id="EGK06349.1"/>
    </source>
</evidence>
<dbReference type="GO" id="GO:0000271">
    <property type="term" value="P:polysaccharide biosynthetic process"/>
    <property type="evidence" value="ECO:0007669"/>
    <property type="project" value="TreeGrafter"/>
</dbReference>
<organism evidence="3 4">
    <name type="scientific">Dysgonomonas mossii DSM 22836</name>
    <dbReference type="NCBI Taxonomy" id="742767"/>
    <lineage>
        <taxon>Bacteria</taxon>
        <taxon>Pseudomonadati</taxon>
        <taxon>Bacteroidota</taxon>
        <taxon>Bacteroidia</taxon>
        <taxon>Bacteroidales</taxon>
        <taxon>Dysgonomonadaceae</taxon>
        <taxon>Dysgonomonas</taxon>
    </lineage>
</organism>
<evidence type="ECO:0000259" key="2">
    <source>
        <dbReference type="Pfam" id="PF01757"/>
    </source>
</evidence>
<dbReference type="STRING" id="742767.HMPREF9456_00223"/>
<feature type="transmembrane region" description="Helical" evidence="1">
    <location>
        <begin position="133"/>
        <end position="158"/>
    </location>
</feature>
<proteinExistence type="predicted"/>
<evidence type="ECO:0000313" key="4">
    <source>
        <dbReference type="Proteomes" id="UP000006420"/>
    </source>
</evidence>
<feature type="transmembrane region" description="Helical" evidence="1">
    <location>
        <begin position="188"/>
        <end position="207"/>
    </location>
</feature>
<feature type="transmembrane region" description="Helical" evidence="1">
    <location>
        <begin position="214"/>
        <end position="234"/>
    </location>
</feature>
<sequence length="360" mass="42022">MTRDRLYSVQYLRGFAVIIVAYIHGVILQMGSGTESYQQKFNFMIGAFSVDMFFIISGFIMCYVFGKYSGIKDFIKYLKKKFIRINVVYYFTSLVMILCLFIFSPGEISLENIIKTLTIIPIFDSGDEFTYPLIYVGWTLSYEWFFYILYAVFIILSIVKRREIYLIYIFFALFIIGFFFPIREIHYIFVTNPMFLEFGIGMAIAVIYRNVKKVHISIPVILGVVTLFIFIYLINNGIGKTGEAYLINKGIYAWHRVFTLGIPAALLFATLLFLEKRTTFNFYKSDKLAFLGDASYSIFLTHPILYFFISRIPHSILLLVNPDLLIILNLLIVIGFGILYYKFIEKKLISIFNNLLLRRN</sequence>
<dbReference type="InterPro" id="IPR002656">
    <property type="entry name" value="Acyl_transf_3_dom"/>
</dbReference>
<keyword evidence="4" id="KW-1185">Reference proteome</keyword>
<name>F8WWL5_9BACT</name>
<keyword evidence="1" id="KW-0812">Transmembrane</keyword>
<dbReference type="PANTHER" id="PTHR23028">
    <property type="entry name" value="ACETYLTRANSFERASE"/>
    <property type="match status" value="1"/>
</dbReference>
<dbReference type="eggNOG" id="COG1835">
    <property type="taxonomic scope" value="Bacteria"/>
</dbReference>
<keyword evidence="1" id="KW-1133">Transmembrane helix</keyword>
<feature type="transmembrane region" description="Helical" evidence="1">
    <location>
        <begin position="43"/>
        <end position="66"/>
    </location>
</feature>
<feature type="domain" description="Acyltransferase 3" evidence="2">
    <location>
        <begin position="7"/>
        <end position="338"/>
    </location>
</feature>
<comment type="caution">
    <text evidence="3">The sequence shown here is derived from an EMBL/GenBank/DDBJ whole genome shotgun (WGS) entry which is preliminary data.</text>
</comment>
<feature type="transmembrane region" description="Helical" evidence="1">
    <location>
        <begin position="165"/>
        <end position="182"/>
    </location>
</feature>
<dbReference type="GO" id="GO:0016020">
    <property type="term" value="C:membrane"/>
    <property type="evidence" value="ECO:0007669"/>
    <property type="project" value="TreeGrafter"/>
</dbReference>
<feature type="transmembrane region" description="Helical" evidence="1">
    <location>
        <begin position="12"/>
        <end position="31"/>
    </location>
</feature>
<dbReference type="GO" id="GO:0016747">
    <property type="term" value="F:acyltransferase activity, transferring groups other than amino-acyl groups"/>
    <property type="evidence" value="ECO:0007669"/>
    <property type="project" value="InterPro"/>
</dbReference>
<dbReference type="HOGENOM" id="CLU_005679_2_0_10"/>
<protein>
    <recommendedName>
        <fullName evidence="2">Acyltransferase 3 domain-containing protein</fullName>
    </recommendedName>
</protein>
<dbReference type="EMBL" id="ADLW01000001">
    <property type="protein sequence ID" value="EGK06349.1"/>
    <property type="molecule type" value="Genomic_DNA"/>
</dbReference>
<dbReference type="PANTHER" id="PTHR23028:SF53">
    <property type="entry name" value="ACYL_TRANSF_3 DOMAIN-CONTAINING PROTEIN"/>
    <property type="match status" value="1"/>
</dbReference>
<dbReference type="OrthoDB" id="9796461at2"/>
<dbReference type="InterPro" id="IPR050879">
    <property type="entry name" value="Acyltransferase_3"/>
</dbReference>
<accession>F8WWL5</accession>
<feature type="transmembrane region" description="Helical" evidence="1">
    <location>
        <begin position="87"/>
        <end position="104"/>
    </location>
</feature>
<dbReference type="GeneID" id="78080912"/>
<gene>
    <name evidence="3" type="ORF">HMPREF9456_00223</name>
</gene>
<dbReference type="AlphaFoldDB" id="F8WWL5"/>
<dbReference type="RefSeq" id="WP_006841597.1">
    <property type="nucleotide sequence ID" value="NZ_AQWJ01000001.1"/>
</dbReference>
<feature type="transmembrane region" description="Helical" evidence="1">
    <location>
        <begin position="324"/>
        <end position="341"/>
    </location>
</feature>
<dbReference type="Proteomes" id="UP000006420">
    <property type="component" value="Unassembled WGS sequence"/>
</dbReference>